<name>A0AAW2R2B7_SESRA</name>
<comment type="caution">
    <text evidence="2">The sequence shown here is derived from an EMBL/GenBank/DDBJ whole genome shotgun (WGS) entry which is preliminary data.</text>
</comment>
<reference evidence="2" key="2">
    <citation type="journal article" date="2024" name="Plant">
        <title>Genomic evolution and insights into agronomic trait innovations of Sesamum species.</title>
        <authorList>
            <person name="Miao H."/>
            <person name="Wang L."/>
            <person name="Qu L."/>
            <person name="Liu H."/>
            <person name="Sun Y."/>
            <person name="Le M."/>
            <person name="Wang Q."/>
            <person name="Wei S."/>
            <person name="Zheng Y."/>
            <person name="Lin W."/>
            <person name="Duan Y."/>
            <person name="Cao H."/>
            <person name="Xiong S."/>
            <person name="Wang X."/>
            <person name="Wei L."/>
            <person name="Li C."/>
            <person name="Ma Q."/>
            <person name="Ju M."/>
            <person name="Zhao R."/>
            <person name="Li G."/>
            <person name="Mu C."/>
            <person name="Tian Q."/>
            <person name="Mei H."/>
            <person name="Zhang T."/>
            <person name="Gao T."/>
            <person name="Zhang H."/>
        </authorList>
    </citation>
    <scope>NUCLEOTIDE SEQUENCE</scope>
    <source>
        <strain evidence="2">G02</strain>
    </source>
</reference>
<protein>
    <recommendedName>
        <fullName evidence="1">Reverse transcriptase zinc-binding domain-containing protein</fullName>
    </recommendedName>
</protein>
<reference evidence="2" key="1">
    <citation type="submission" date="2020-06" db="EMBL/GenBank/DDBJ databases">
        <authorList>
            <person name="Li T."/>
            <person name="Hu X."/>
            <person name="Zhang T."/>
            <person name="Song X."/>
            <person name="Zhang H."/>
            <person name="Dai N."/>
            <person name="Sheng W."/>
            <person name="Hou X."/>
            <person name="Wei L."/>
        </authorList>
    </citation>
    <scope>NUCLEOTIDE SEQUENCE</scope>
    <source>
        <strain evidence="2">G02</strain>
        <tissue evidence="2">Leaf</tissue>
    </source>
</reference>
<dbReference type="EMBL" id="JACGWJ010000014">
    <property type="protein sequence ID" value="KAL0374196.1"/>
    <property type="molecule type" value="Genomic_DNA"/>
</dbReference>
<organism evidence="2">
    <name type="scientific">Sesamum radiatum</name>
    <name type="common">Black benniseed</name>
    <dbReference type="NCBI Taxonomy" id="300843"/>
    <lineage>
        <taxon>Eukaryota</taxon>
        <taxon>Viridiplantae</taxon>
        <taxon>Streptophyta</taxon>
        <taxon>Embryophyta</taxon>
        <taxon>Tracheophyta</taxon>
        <taxon>Spermatophyta</taxon>
        <taxon>Magnoliopsida</taxon>
        <taxon>eudicotyledons</taxon>
        <taxon>Gunneridae</taxon>
        <taxon>Pentapetalae</taxon>
        <taxon>asterids</taxon>
        <taxon>lamiids</taxon>
        <taxon>Lamiales</taxon>
        <taxon>Pedaliaceae</taxon>
        <taxon>Sesamum</taxon>
    </lineage>
</organism>
<gene>
    <name evidence="2" type="ORF">Sradi_3335300</name>
</gene>
<evidence type="ECO:0000313" key="2">
    <source>
        <dbReference type="EMBL" id="KAL0374196.1"/>
    </source>
</evidence>
<accession>A0AAW2R2B7</accession>
<dbReference type="Pfam" id="PF13966">
    <property type="entry name" value="zf-RVT"/>
    <property type="match status" value="1"/>
</dbReference>
<proteinExistence type="predicted"/>
<evidence type="ECO:0000259" key="1">
    <source>
        <dbReference type="Pfam" id="PF13966"/>
    </source>
</evidence>
<feature type="domain" description="Reverse transcriptase zinc-binding" evidence="1">
    <location>
        <begin position="33"/>
        <end position="116"/>
    </location>
</feature>
<dbReference type="AlphaFoldDB" id="A0AAW2R2B7"/>
<sequence>MLPVDVVRKVADIPFDESSVDSPCWKVSPTGSFNVKTAWDLIRDGRLRRPLLKELWYQTIFPSISIFMWRLIHNFVPVDERLREKGIPIVSKCLCCQQSETIPHLFLNSVVIREVWVFFGALFHLIPPLTDHSQYDPILEALITFCQAWSLGMATGRVWYGSARTRDPPR</sequence>
<dbReference type="InterPro" id="IPR026960">
    <property type="entry name" value="RVT-Znf"/>
</dbReference>